<sequence length="279" mass="30441">MKDIKGKVALVTGATRGIGKGIVIALAKAGVIVYFTGRTEKEYEGAVKLSGSLKTTENDVKKHGGIAIGLKCDHTIQVEVEKVIDTIMAEQGQIDILVNNVWGGYEHFNNGTEFWKEQEFWTTPMSRWNSMFDAGVTAHYMTSHLAAPIMIKQNSSLIINISFWASQKNDRGVAYGTAKAATDKMTATMAYELEKYHVAVVSLYPGLVRTESVLAAQDYFDLSNSESPEFIGRAIIALASDSNVISKTGKVCIAAQLAKEYGFTDIDGKQPIPLTLETC</sequence>
<dbReference type="EMBL" id="CP058649">
    <property type="protein sequence ID" value="QUI24207.1"/>
    <property type="molecule type" value="Genomic_DNA"/>
</dbReference>
<evidence type="ECO:0000313" key="2">
    <source>
        <dbReference type="Proteomes" id="UP000683246"/>
    </source>
</evidence>
<protein>
    <submittedName>
        <fullName evidence="1">SDR family NAD(P)-dependent oxidoreductase</fullName>
    </submittedName>
</protein>
<evidence type="ECO:0000313" key="1">
    <source>
        <dbReference type="EMBL" id="QUI24207.1"/>
    </source>
</evidence>
<gene>
    <name evidence="1" type="ORF">HZI73_18760</name>
</gene>
<dbReference type="InterPro" id="IPR036291">
    <property type="entry name" value="NAD(P)-bd_dom_sf"/>
</dbReference>
<name>A0A8J8SI88_9FIRM</name>
<reference evidence="1" key="1">
    <citation type="submission" date="2020-07" db="EMBL/GenBank/DDBJ databases">
        <title>Vallitalea pronyensis genome.</title>
        <authorList>
            <person name="Postec A."/>
        </authorList>
    </citation>
    <scope>NUCLEOTIDE SEQUENCE</scope>
    <source>
        <strain evidence="1">FatNI3</strain>
    </source>
</reference>
<dbReference type="Gene3D" id="3.40.50.720">
    <property type="entry name" value="NAD(P)-binding Rossmann-like Domain"/>
    <property type="match status" value="1"/>
</dbReference>
<dbReference type="PANTHER" id="PTHR44147">
    <property type="entry name" value="DEHYDROGENASE/REDUCTASE SDR FAMILY MEMBER 1"/>
    <property type="match status" value="1"/>
</dbReference>
<dbReference type="PRINTS" id="PR00081">
    <property type="entry name" value="GDHRDH"/>
</dbReference>
<keyword evidence="2" id="KW-1185">Reference proteome</keyword>
<dbReference type="AlphaFoldDB" id="A0A8J8SI88"/>
<dbReference type="KEGG" id="vpy:HZI73_18760"/>
<dbReference type="Pfam" id="PF00106">
    <property type="entry name" value="adh_short"/>
    <property type="match status" value="1"/>
</dbReference>
<dbReference type="PANTHER" id="PTHR44147:SF2">
    <property type="entry name" value="DEHYDROGENASE_REDUCTASE SDR FAMILY MEMBER 1"/>
    <property type="match status" value="1"/>
</dbReference>
<dbReference type="SUPFAM" id="SSF51735">
    <property type="entry name" value="NAD(P)-binding Rossmann-fold domains"/>
    <property type="match status" value="1"/>
</dbReference>
<proteinExistence type="predicted"/>
<accession>A0A8J8SI88</accession>
<organism evidence="1 2">
    <name type="scientific">Vallitalea pronyensis</name>
    <dbReference type="NCBI Taxonomy" id="1348613"/>
    <lineage>
        <taxon>Bacteria</taxon>
        <taxon>Bacillati</taxon>
        <taxon>Bacillota</taxon>
        <taxon>Clostridia</taxon>
        <taxon>Lachnospirales</taxon>
        <taxon>Vallitaleaceae</taxon>
        <taxon>Vallitalea</taxon>
    </lineage>
</organism>
<dbReference type="RefSeq" id="WP_212694901.1">
    <property type="nucleotide sequence ID" value="NZ_CP058649.1"/>
</dbReference>
<dbReference type="Proteomes" id="UP000683246">
    <property type="component" value="Chromosome"/>
</dbReference>
<dbReference type="InterPro" id="IPR002347">
    <property type="entry name" value="SDR_fam"/>
</dbReference>